<evidence type="ECO:0000256" key="2">
    <source>
        <dbReference type="ARBA" id="ARBA00004177"/>
    </source>
</evidence>
<gene>
    <name evidence="12" type="ORF">ABL78_7659</name>
</gene>
<feature type="region of interest" description="Disordered" evidence="8">
    <location>
        <begin position="632"/>
        <end position="856"/>
    </location>
</feature>
<dbReference type="GO" id="GO:0008270">
    <property type="term" value="F:zinc ion binding"/>
    <property type="evidence" value="ECO:0007669"/>
    <property type="project" value="UniProtKB-KW"/>
</dbReference>
<feature type="chain" id="PRO_5005857204" description="RING-CH-type domain-containing protein" evidence="10">
    <location>
        <begin position="30"/>
        <end position="1348"/>
    </location>
</feature>
<evidence type="ECO:0000313" key="12">
    <source>
        <dbReference type="EMBL" id="KPI83309.1"/>
    </source>
</evidence>
<feature type="transmembrane region" description="Helical" evidence="9">
    <location>
        <begin position="1188"/>
        <end position="1208"/>
    </location>
</feature>
<evidence type="ECO:0000256" key="9">
    <source>
        <dbReference type="SAM" id="Phobius"/>
    </source>
</evidence>
<protein>
    <recommendedName>
        <fullName evidence="11">RING-CH-type domain-containing protein</fullName>
    </recommendedName>
</protein>
<dbReference type="SUPFAM" id="SSF57850">
    <property type="entry name" value="RING/U-box"/>
    <property type="match status" value="1"/>
</dbReference>
<keyword evidence="9" id="KW-0472">Membrane</keyword>
<dbReference type="SMART" id="SM00744">
    <property type="entry name" value="RINGv"/>
    <property type="match status" value="1"/>
</dbReference>
<feature type="transmembrane region" description="Helical" evidence="9">
    <location>
        <begin position="1053"/>
        <end position="1075"/>
    </location>
</feature>
<evidence type="ECO:0000256" key="1">
    <source>
        <dbReference type="ARBA" id="ARBA00004127"/>
    </source>
</evidence>
<keyword evidence="4" id="KW-0479">Metal-binding</keyword>
<evidence type="ECO:0000256" key="5">
    <source>
        <dbReference type="ARBA" id="ARBA00022771"/>
    </source>
</evidence>
<keyword evidence="10" id="KW-0732">Signal</keyword>
<feature type="compositionally biased region" description="Basic residues" evidence="8">
    <location>
        <begin position="632"/>
        <end position="642"/>
    </location>
</feature>
<dbReference type="Pfam" id="PF12906">
    <property type="entry name" value="RINGv"/>
    <property type="match status" value="1"/>
</dbReference>
<feature type="region of interest" description="Disordered" evidence="8">
    <location>
        <begin position="238"/>
        <end position="289"/>
    </location>
</feature>
<comment type="subcellular location">
    <subcellularLocation>
        <location evidence="1">Endomembrane system</location>
        <topology evidence="1">Multi-pass membrane protein</topology>
    </subcellularLocation>
    <subcellularLocation>
        <location evidence="2">Endosome</location>
    </subcellularLocation>
    <subcellularLocation>
        <location evidence="3">Lysosome membrane</location>
    </subcellularLocation>
</comment>
<feature type="compositionally biased region" description="Basic and acidic residues" evidence="8">
    <location>
        <begin position="262"/>
        <end position="275"/>
    </location>
</feature>
<dbReference type="OMA" id="VNHCEIC"/>
<sequence>MTLRHWVCTTYAVLVLVVLWMGSTDHVAAQGDVGHAKSAISVAQDAPSPQHQTTVLNRLWWRNLEEQDVFIQRLFQKPLATASIGMLSGAVGSDGTSPYGDNTRQRITQHHSHRKLIKGDCPMAHHAPANSTGPEKRRPIPHLHMVYTITRENNRALEVQAAASASVAARGSTTPASAKSTGTSYAQLLRSVLPLSLGVSTENEAKPLTPLQAAALHSPITPLRAYVLDYTEEVRSTAQGNSEAARASPADEVGAAPTANREAIEHPVRTAKETAVKSSPTTAADQRGVYSTPLSQEAITVDAQRLLHQSRSFADETLVVVGSITRAVVPLKVTGTRYTIVQFDGKAGHTINAVVQLKDHRYNKSVSPSNCKNMHFKVELRNHVMTNSSGSEYSSTRATVQPHAYIDEVQWSGAESKSANAQQGEESDDRKDSDTDISTATRGSWANFWDSFALMLDTSALCKVLPSVSMRVSRVQHTEPFYVVLRSTTGYAYGAAAYYNTTHGAFYTNTKDDDYTCELDLFIEQWPAAEQERMQFIYSFVVPLLVLLLPLPLTMRRADLVQQYMMEEDYGEWVWRPPYYLCNRMSEGLKTMLNFVVRLRTAHQQRALLVQLQRQRDQQPEQAQPAPAHIGIHQRNHHHQHRSRNDTRGGGGGEAAAAASFPPVHPLSPSTEASQAVTAGALTLEGSGRAPLPRPPDTMRTHVTAEPSEKEDEAVHRACIPRAQFKETASTASTTSSDGSHLNRASTGSTSGSDFDDDLDGRYPRSRGSDQGDCRSRSTAHPGAVSPPNSLRPRDARRYPDGPATAGNASSTGPIDSVLSLPPPLSSSEPDRCSSYRCHHRRRRHDSTEHSGASRAVSVHVPLSTESPVVSDPRRSHGKGYVVAHDLLFTIPDVTDAERGAAGYEMHQPQQPPSKLCEEVEAGCRLGQPMEGREGDGTAMAQSCTNSTPPTAGPMKAEREGGCEGESGGADRAEETMCRICREGNDVAPLIAPCGCTGSVGFVHASCLDRWRLESAKRNLANVNHCEICKMPFTVNIQRSTLLYESSQQMLRCICLFVACFLVVVLTTTLTHGILGELSCLAYYHEVAYSTMFRFEGLSLSLFIYGLAVLLVLFGNLIVYSWFRGRREVEEYVEEMHTVPPFYTRRNMILTVLVCSLLLAQVHATGFLMKYVLYNTSRIVWTWETSPLVGGMLFALFTTCSITVCSWGRQMYMLHLANRGNGQHPAEDVVVEDMENSNGGGGAAPTAPANAPPAAADVVIASTSTAPSHLIASSFQSVIEQNRVLGRASSPQSPRHLPPHSPITLLEADGTLQLSDQDVTYTSQFQVPPDQRVIRAFEYCPPHRKTPK</sequence>
<dbReference type="Gene3D" id="3.30.40.10">
    <property type="entry name" value="Zinc/RING finger domain, C3HC4 (zinc finger)"/>
    <property type="match status" value="1"/>
</dbReference>
<dbReference type="VEuPathDB" id="TriTrypDB:Lsey_0398_0020"/>
<evidence type="ECO:0000313" key="13">
    <source>
        <dbReference type="Proteomes" id="UP000038009"/>
    </source>
</evidence>
<feature type="compositionally biased region" description="Low complexity" evidence="8">
    <location>
        <begin position="728"/>
        <end position="737"/>
    </location>
</feature>
<dbReference type="EMBL" id="LJSK01000398">
    <property type="protein sequence ID" value="KPI83309.1"/>
    <property type="molecule type" value="Genomic_DNA"/>
</dbReference>
<evidence type="ECO:0000256" key="10">
    <source>
        <dbReference type="SAM" id="SignalP"/>
    </source>
</evidence>
<comment type="caution">
    <text evidence="12">The sequence shown here is derived from an EMBL/GenBank/DDBJ whole genome shotgun (WGS) entry which is preliminary data.</text>
</comment>
<feature type="transmembrane region" description="Helical" evidence="9">
    <location>
        <begin position="1102"/>
        <end position="1123"/>
    </location>
</feature>
<keyword evidence="9" id="KW-0812">Transmembrane</keyword>
<dbReference type="GO" id="GO:0002376">
    <property type="term" value="P:immune system process"/>
    <property type="evidence" value="ECO:0007669"/>
    <property type="project" value="UniProtKB-KW"/>
</dbReference>
<dbReference type="Proteomes" id="UP000038009">
    <property type="component" value="Unassembled WGS sequence"/>
</dbReference>
<evidence type="ECO:0000256" key="4">
    <source>
        <dbReference type="ARBA" id="ARBA00022723"/>
    </source>
</evidence>
<accession>A0A0N0P2S8</accession>
<keyword evidence="6" id="KW-0862">Zinc</keyword>
<dbReference type="InterPro" id="IPR011016">
    <property type="entry name" value="Znf_RING-CH"/>
</dbReference>
<name>A0A0N0P2S8_LEPSE</name>
<feature type="compositionally biased region" description="Polar residues" evidence="8">
    <location>
        <begin position="940"/>
        <end position="950"/>
    </location>
</feature>
<keyword evidence="9" id="KW-1133">Transmembrane helix</keyword>
<reference evidence="12 13" key="1">
    <citation type="journal article" date="2015" name="PLoS Pathog.">
        <title>Leptomonas seymouri: Adaptations to the Dixenous Life Cycle Analyzed by Genome Sequencing, Transcriptome Profiling and Co-infection with Leishmania donovani.</title>
        <authorList>
            <person name="Kraeva N."/>
            <person name="Butenko A."/>
            <person name="Hlavacova J."/>
            <person name="Kostygov A."/>
            <person name="Myskova J."/>
            <person name="Grybchuk D."/>
            <person name="Lestinova T."/>
            <person name="Votypka J."/>
            <person name="Volf P."/>
            <person name="Opperdoes F."/>
            <person name="Flegontov P."/>
            <person name="Lukes J."/>
            <person name="Yurchenko V."/>
        </authorList>
    </citation>
    <scope>NUCLEOTIDE SEQUENCE [LARGE SCALE GENOMIC DNA]</scope>
    <source>
        <strain evidence="12 13">ATCC 30220</strain>
    </source>
</reference>
<keyword evidence="5" id="KW-0863">Zinc-finger</keyword>
<dbReference type="PROSITE" id="PS51292">
    <property type="entry name" value="ZF_RING_CH"/>
    <property type="match status" value="1"/>
</dbReference>
<feature type="transmembrane region" description="Helical" evidence="9">
    <location>
        <begin position="1148"/>
        <end position="1168"/>
    </location>
</feature>
<feature type="region of interest" description="Disordered" evidence="8">
    <location>
        <begin position="416"/>
        <end position="437"/>
    </location>
</feature>
<feature type="signal peptide" evidence="10">
    <location>
        <begin position="1"/>
        <end position="29"/>
    </location>
</feature>
<dbReference type="GO" id="GO:0005768">
    <property type="term" value="C:endosome"/>
    <property type="evidence" value="ECO:0007669"/>
    <property type="project" value="UniProtKB-SubCell"/>
</dbReference>
<evidence type="ECO:0000256" key="3">
    <source>
        <dbReference type="ARBA" id="ARBA00004656"/>
    </source>
</evidence>
<dbReference type="PANTHER" id="PTHR45981">
    <property type="entry name" value="LD02310P"/>
    <property type="match status" value="1"/>
</dbReference>
<dbReference type="InterPro" id="IPR013083">
    <property type="entry name" value="Znf_RING/FYVE/PHD"/>
</dbReference>
<evidence type="ECO:0000259" key="11">
    <source>
        <dbReference type="PROSITE" id="PS51292"/>
    </source>
</evidence>
<feature type="compositionally biased region" description="Polar residues" evidence="8">
    <location>
        <begin position="668"/>
        <end position="677"/>
    </location>
</feature>
<feature type="domain" description="RING-CH-type" evidence="11">
    <location>
        <begin position="970"/>
        <end position="1036"/>
    </location>
</feature>
<proteinExistence type="predicted"/>
<dbReference type="CDD" id="cd16495">
    <property type="entry name" value="RING_CH-C4HC3_MARCH"/>
    <property type="match status" value="1"/>
</dbReference>
<evidence type="ECO:0000256" key="8">
    <source>
        <dbReference type="SAM" id="MobiDB-lite"/>
    </source>
</evidence>
<evidence type="ECO:0000256" key="6">
    <source>
        <dbReference type="ARBA" id="ARBA00022833"/>
    </source>
</evidence>
<feature type="region of interest" description="Disordered" evidence="8">
    <location>
        <begin position="931"/>
        <end position="968"/>
    </location>
</feature>
<feature type="compositionally biased region" description="Basic and acidic residues" evidence="8">
    <location>
        <begin position="760"/>
        <end position="776"/>
    </location>
</feature>
<feature type="transmembrane region" description="Helical" evidence="9">
    <location>
        <begin position="536"/>
        <end position="555"/>
    </location>
</feature>
<keyword evidence="7" id="KW-0391">Immunity</keyword>
<dbReference type="OrthoDB" id="266286at2759"/>
<dbReference type="GO" id="GO:0005765">
    <property type="term" value="C:lysosomal membrane"/>
    <property type="evidence" value="ECO:0007669"/>
    <property type="project" value="UniProtKB-SubCell"/>
</dbReference>
<evidence type="ECO:0000256" key="7">
    <source>
        <dbReference type="ARBA" id="ARBA00022859"/>
    </source>
</evidence>
<dbReference type="FunFam" id="3.30.40.10:FF:000912">
    <property type="entry name" value="RING-variant_domain_containing_protein_-_putative"/>
    <property type="match status" value="1"/>
</dbReference>
<keyword evidence="13" id="KW-1185">Reference proteome</keyword>
<organism evidence="12 13">
    <name type="scientific">Leptomonas seymouri</name>
    <dbReference type="NCBI Taxonomy" id="5684"/>
    <lineage>
        <taxon>Eukaryota</taxon>
        <taxon>Discoba</taxon>
        <taxon>Euglenozoa</taxon>
        <taxon>Kinetoplastea</taxon>
        <taxon>Metakinetoplastina</taxon>
        <taxon>Trypanosomatida</taxon>
        <taxon>Trypanosomatidae</taxon>
        <taxon>Leishmaniinae</taxon>
        <taxon>Leptomonas</taxon>
    </lineage>
</organism>